<evidence type="ECO:0000256" key="1">
    <source>
        <dbReference type="SAM" id="MobiDB-lite"/>
    </source>
</evidence>
<gene>
    <name evidence="2" type="ORF">SMN809_LOCUS38891</name>
</gene>
<dbReference type="AlphaFoldDB" id="A0A8S2Z0H5"/>
<proteinExistence type="predicted"/>
<comment type="caution">
    <text evidence="2">The sequence shown here is derived from an EMBL/GenBank/DDBJ whole genome shotgun (WGS) entry which is preliminary data.</text>
</comment>
<accession>A0A8S2Z0H5</accession>
<feature type="non-terminal residue" evidence="2">
    <location>
        <position position="81"/>
    </location>
</feature>
<name>A0A8S2Z0H5_9BILA</name>
<evidence type="ECO:0000313" key="2">
    <source>
        <dbReference type="EMBL" id="CAF4596530.1"/>
    </source>
</evidence>
<protein>
    <submittedName>
        <fullName evidence="2">Uncharacterized protein</fullName>
    </submittedName>
</protein>
<feature type="region of interest" description="Disordered" evidence="1">
    <location>
        <begin position="1"/>
        <end position="46"/>
    </location>
</feature>
<reference evidence="2" key="1">
    <citation type="submission" date="2021-02" db="EMBL/GenBank/DDBJ databases">
        <authorList>
            <person name="Nowell W R."/>
        </authorList>
    </citation>
    <scope>NUCLEOTIDE SEQUENCE</scope>
</reference>
<feature type="non-terminal residue" evidence="2">
    <location>
        <position position="1"/>
    </location>
</feature>
<sequence length="81" mass="8744">QLNSFTSSSSQQSNSDSTTTTAPSSSSSNQSNSNNTTTTSTSTLFFQHLSPNAKRRATARMMAHKIDLPRGTTRSIRNNFG</sequence>
<organism evidence="2 3">
    <name type="scientific">Rotaria magnacalcarata</name>
    <dbReference type="NCBI Taxonomy" id="392030"/>
    <lineage>
        <taxon>Eukaryota</taxon>
        <taxon>Metazoa</taxon>
        <taxon>Spiralia</taxon>
        <taxon>Gnathifera</taxon>
        <taxon>Rotifera</taxon>
        <taxon>Eurotatoria</taxon>
        <taxon>Bdelloidea</taxon>
        <taxon>Philodinida</taxon>
        <taxon>Philodinidae</taxon>
        <taxon>Rotaria</taxon>
    </lineage>
</organism>
<evidence type="ECO:0000313" key="3">
    <source>
        <dbReference type="Proteomes" id="UP000676336"/>
    </source>
</evidence>
<dbReference type="Proteomes" id="UP000676336">
    <property type="component" value="Unassembled WGS sequence"/>
</dbReference>
<feature type="compositionally biased region" description="Low complexity" evidence="1">
    <location>
        <begin position="1"/>
        <end position="43"/>
    </location>
</feature>
<dbReference type="EMBL" id="CAJOBI010102892">
    <property type="protein sequence ID" value="CAF4596530.1"/>
    <property type="molecule type" value="Genomic_DNA"/>
</dbReference>